<sequence>MFNEAFESILQDKCTPQVVRQIEGDGAYTELWNAVADAGFLDLMASEDDGGADLDLAGIFPILVMLGAYATPLPIGQAIVLRTLLPRDAIPGGIVTLAPSLDHNKMGAMVAPRVPFGGIADYVVAETEDAYLVLDAGRAQRSLIGIHHDGTADLCWDASVTGEAASIVKDNFIRGNVQAWGAALHAAQIVGAMTRCFELTLQYGNDRSQFGKPIGKFQSIQHQLAEMAEHVAAARMATIRAFSKGARTPSTFPAAVAKGRASEAVKTVAAISHSVHGAIGITEEYDLQLYTRRLHAWRLAHGSESHWYEIIGRASLEFENIAITDILKR</sequence>
<evidence type="ECO:0000256" key="1">
    <source>
        <dbReference type="ARBA" id="ARBA00001974"/>
    </source>
</evidence>
<keyword evidence="8" id="KW-1185">Reference proteome</keyword>
<feature type="domain" description="Acyl-CoA dehydrogenase/oxidase C-terminal" evidence="6">
    <location>
        <begin position="180"/>
        <end position="315"/>
    </location>
</feature>
<comment type="cofactor">
    <cofactor evidence="1">
        <name>FAD</name>
        <dbReference type="ChEBI" id="CHEBI:57692"/>
    </cofactor>
</comment>
<dbReference type="Proteomes" id="UP000245712">
    <property type="component" value="Unassembled WGS sequence"/>
</dbReference>
<reference evidence="7 8" key="1">
    <citation type="submission" date="2018-05" db="EMBL/GenBank/DDBJ databases">
        <title>Genomic Encyclopedia of Type Strains, Phase IV (KMG-V): Genome sequencing to study the core and pangenomes of soil and plant-associated prokaryotes.</title>
        <authorList>
            <person name="Whitman W."/>
        </authorList>
    </citation>
    <scope>NUCLEOTIDE SEQUENCE [LARGE SCALE GENOMIC DNA]</scope>
    <source>
        <strain evidence="7 8">SCZa-39</strain>
    </source>
</reference>
<evidence type="ECO:0000313" key="8">
    <source>
        <dbReference type="Proteomes" id="UP000245712"/>
    </source>
</evidence>
<dbReference type="Pfam" id="PF00441">
    <property type="entry name" value="Acyl-CoA_dh_1"/>
    <property type="match status" value="1"/>
</dbReference>
<dbReference type="InterPro" id="IPR009100">
    <property type="entry name" value="AcylCoA_DH/oxidase_NM_dom_sf"/>
</dbReference>
<keyword evidence="3" id="KW-0285">Flavoprotein</keyword>
<keyword evidence="5" id="KW-0560">Oxidoreductase</keyword>
<dbReference type="Gene3D" id="1.10.540.10">
    <property type="entry name" value="Acyl-CoA dehydrogenase/oxidase, N-terminal domain"/>
    <property type="match status" value="1"/>
</dbReference>
<dbReference type="PANTHER" id="PTHR43884:SF20">
    <property type="entry name" value="ACYL-COA DEHYDROGENASE FADE28"/>
    <property type="match status" value="1"/>
</dbReference>
<keyword evidence="4" id="KW-0274">FAD</keyword>
<dbReference type="PANTHER" id="PTHR43884">
    <property type="entry name" value="ACYL-COA DEHYDROGENASE"/>
    <property type="match status" value="1"/>
</dbReference>
<dbReference type="InterPro" id="IPR037069">
    <property type="entry name" value="AcylCoA_DH/ox_N_sf"/>
</dbReference>
<name>A0ABX5KJ62_9BURK</name>
<accession>A0ABX5KJ62</accession>
<evidence type="ECO:0000256" key="2">
    <source>
        <dbReference type="ARBA" id="ARBA00009347"/>
    </source>
</evidence>
<dbReference type="RefSeq" id="WP_116613536.1">
    <property type="nucleotide sequence ID" value="NZ_QEOB01000018.1"/>
</dbReference>
<comment type="caution">
    <text evidence="7">The sequence shown here is derived from an EMBL/GenBank/DDBJ whole genome shotgun (WGS) entry which is preliminary data.</text>
</comment>
<dbReference type="InterPro" id="IPR036250">
    <property type="entry name" value="AcylCo_DH-like_C"/>
</dbReference>
<gene>
    <name evidence="7" type="ORF">C7402_11892</name>
</gene>
<evidence type="ECO:0000259" key="6">
    <source>
        <dbReference type="Pfam" id="PF00441"/>
    </source>
</evidence>
<proteinExistence type="inferred from homology"/>
<dbReference type="Gene3D" id="1.20.140.10">
    <property type="entry name" value="Butyryl-CoA Dehydrogenase, subunit A, domain 3"/>
    <property type="match status" value="1"/>
</dbReference>
<evidence type="ECO:0000313" key="7">
    <source>
        <dbReference type="EMBL" id="PVX75160.1"/>
    </source>
</evidence>
<dbReference type="InterPro" id="IPR009075">
    <property type="entry name" value="AcylCo_DH/oxidase_C"/>
</dbReference>
<dbReference type="SUPFAM" id="SSF47203">
    <property type="entry name" value="Acyl-CoA dehydrogenase C-terminal domain-like"/>
    <property type="match status" value="1"/>
</dbReference>
<evidence type="ECO:0000256" key="5">
    <source>
        <dbReference type="ARBA" id="ARBA00023002"/>
    </source>
</evidence>
<dbReference type="EMBL" id="QEOB01000018">
    <property type="protein sequence ID" value="PVX75160.1"/>
    <property type="molecule type" value="Genomic_DNA"/>
</dbReference>
<comment type="similarity">
    <text evidence="2">Belongs to the acyl-CoA dehydrogenase family.</text>
</comment>
<evidence type="ECO:0000256" key="4">
    <source>
        <dbReference type="ARBA" id="ARBA00022827"/>
    </source>
</evidence>
<protein>
    <submittedName>
        <fullName evidence="7">Alkylation response protein AidB-like acyl-CoA dehydrogenase</fullName>
    </submittedName>
</protein>
<evidence type="ECO:0000256" key="3">
    <source>
        <dbReference type="ARBA" id="ARBA00022630"/>
    </source>
</evidence>
<organism evidence="7 8">
    <name type="scientific">Paraburkholderia unamae</name>
    <dbReference type="NCBI Taxonomy" id="219649"/>
    <lineage>
        <taxon>Bacteria</taxon>
        <taxon>Pseudomonadati</taxon>
        <taxon>Pseudomonadota</taxon>
        <taxon>Betaproteobacteria</taxon>
        <taxon>Burkholderiales</taxon>
        <taxon>Burkholderiaceae</taxon>
        <taxon>Paraburkholderia</taxon>
    </lineage>
</organism>
<dbReference type="SUPFAM" id="SSF56645">
    <property type="entry name" value="Acyl-CoA dehydrogenase NM domain-like"/>
    <property type="match status" value="1"/>
</dbReference>